<dbReference type="OrthoDB" id="7173339at2"/>
<keyword evidence="1" id="KW-0812">Transmembrane</keyword>
<dbReference type="STRING" id="92947.BVG79_01212"/>
<dbReference type="Proteomes" id="UP000242447">
    <property type="component" value="Chromosome"/>
</dbReference>
<evidence type="ECO:0000313" key="3">
    <source>
        <dbReference type="EMBL" id="ARO14558.1"/>
    </source>
</evidence>
<feature type="transmembrane region" description="Helical" evidence="1">
    <location>
        <begin position="27"/>
        <end position="45"/>
    </location>
</feature>
<dbReference type="KEGG" id="kro:BVG79_01212"/>
<dbReference type="EMBL" id="CP019937">
    <property type="protein sequence ID" value="ARO14558.1"/>
    <property type="molecule type" value="Genomic_DNA"/>
</dbReference>
<name>A0A1W6NZ78_9RHOB</name>
<dbReference type="Pfam" id="PF09976">
    <property type="entry name" value="TPR_21"/>
    <property type="match status" value="1"/>
</dbReference>
<dbReference type="RefSeq" id="WP_085786091.1">
    <property type="nucleotide sequence ID" value="NZ_CP019937.1"/>
</dbReference>
<keyword evidence="4" id="KW-1185">Reference proteome</keyword>
<organism evidence="3 4">
    <name type="scientific">Ketogulonicigenium robustum</name>
    <dbReference type="NCBI Taxonomy" id="92947"/>
    <lineage>
        <taxon>Bacteria</taxon>
        <taxon>Pseudomonadati</taxon>
        <taxon>Pseudomonadota</taxon>
        <taxon>Alphaproteobacteria</taxon>
        <taxon>Rhodobacterales</taxon>
        <taxon>Roseobacteraceae</taxon>
        <taxon>Ketogulonicigenium</taxon>
    </lineage>
</organism>
<proteinExistence type="predicted"/>
<evidence type="ECO:0000256" key="1">
    <source>
        <dbReference type="SAM" id="Phobius"/>
    </source>
</evidence>
<protein>
    <recommendedName>
        <fullName evidence="2">Ancillary SecYEG translocon subunit/Cell division coordinator CpoB TPR domain-containing protein</fullName>
    </recommendedName>
</protein>
<sequence length="216" mass="22808">MSQSDTFIAEVTEEVRRERLFKFFRRYGGVVLVIIVVLVAGAIWYEVSRGQRESARQELGDSLIAALDGPEENRLAALSALPPAEGGAKAVAAYLLADALVKSGDTAEAIAALDAVSGDSSIPALYRDLATFKSAVVGVGVTDPNMRRTMLEGLTAQGGSFAPLAREQLALIDLETGNIEASRTALQAVLDDAMTTSAQRSRIEALLEALGSPADQ</sequence>
<accession>A0A1W6NZ78</accession>
<keyword evidence="1" id="KW-1133">Transmembrane helix</keyword>
<feature type="domain" description="Ancillary SecYEG translocon subunit/Cell division coordinator CpoB TPR" evidence="2">
    <location>
        <begin position="22"/>
        <end position="211"/>
    </location>
</feature>
<keyword evidence="1" id="KW-0472">Membrane</keyword>
<dbReference type="AlphaFoldDB" id="A0A1W6NZ78"/>
<evidence type="ECO:0000313" key="4">
    <source>
        <dbReference type="Proteomes" id="UP000242447"/>
    </source>
</evidence>
<reference evidence="3 4" key="1">
    <citation type="submission" date="2017-02" db="EMBL/GenBank/DDBJ databases">
        <title>Ketogulonicigenium robustum SPU B003 Genome sequencing and assembly.</title>
        <authorList>
            <person name="Li Y."/>
            <person name="Liu L."/>
            <person name="Wang C."/>
            <person name="Zhang M."/>
            <person name="Zhang T."/>
            <person name="Zhang Y."/>
        </authorList>
    </citation>
    <scope>NUCLEOTIDE SEQUENCE [LARGE SCALE GENOMIC DNA]</scope>
    <source>
        <strain evidence="3 4">SPU_B003</strain>
    </source>
</reference>
<gene>
    <name evidence="3" type="ORF">BVG79_01212</name>
</gene>
<dbReference type="InterPro" id="IPR018704">
    <property type="entry name" value="SecYEG/CpoB_TPR"/>
</dbReference>
<evidence type="ECO:0000259" key="2">
    <source>
        <dbReference type="Pfam" id="PF09976"/>
    </source>
</evidence>